<dbReference type="EMBL" id="JACJPW010000158">
    <property type="protein sequence ID" value="MBD2186015.1"/>
    <property type="molecule type" value="Genomic_DNA"/>
</dbReference>
<keyword evidence="2" id="KW-1185">Reference proteome</keyword>
<reference evidence="1" key="1">
    <citation type="journal article" date="2015" name="ISME J.">
        <title>Draft Genome Sequence of Streptomyces incarnatus NRRL8089, which Produces the Nucleoside Antibiotic Sinefungin.</title>
        <authorList>
            <person name="Oshima K."/>
            <person name="Hattori M."/>
            <person name="Shimizu H."/>
            <person name="Fukuda K."/>
            <person name="Nemoto M."/>
            <person name="Inagaki K."/>
            <person name="Tamura T."/>
        </authorList>
    </citation>
    <scope>NUCLEOTIDE SEQUENCE</scope>
    <source>
        <strain evidence="1">FACHB-1375</strain>
    </source>
</reference>
<dbReference type="RefSeq" id="WP_190474913.1">
    <property type="nucleotide sequence ID" value="NZ_JACJPW010000158.1"/>
</dbReference>
<dbReference type="AlphaFoldDB" id="A0A926VLL6"/>
<sequence length="81" mass="9474">MFKPPNSDTLTGLLVQVSRRDRWQVHRRLQELKIPCWCPADGSLRVEINNSIEAVLVRSTVLQFIASRAELVDWLQRCWQV</sequence>
<dbReference type="Proteomes" id="UP000641646">
    <property type="component" value="Unassembled WGS sequence"/>
</dbReference>
<evidence type="ECO:0000313" key="2">
    <source>
        <dbReference type="Proteomes" id="UP000641646"/>
    </source>
</evidence>
<reference evidence="1" key="2">
    <citation type="submission" date="2020-08" db="EMBL/GenBank/DDBJ databases">
        <authorList>
            <person name="Chen M."/>
            <person name="Teng W."/>
            <person name="Zhao L."/>
            <person name="Hu C."/>
            <person name="Zhou Y."/>
            <person name="Han B."/>
            <person name="Song L."/>
            <person name="Shu W."/>
        </authorList>
    </citation>
    <scope>NUCLEOTIDE SEQUENCE</scope>
    <source>
        <strain evidence="1">FACHB-1375</strain>
    </source>
</reference>
<comment type="caution">
    <text evidence="1">The sequence shown here is derived from an EMBL/GenBank/DDBJ whole genome shotgun (WGS) entry which is preliminary data.</text>
</comment>
<accession>A0A926VLL6</accession>
<name>A0A926VLL6_9CYAN</name>
<dbReference type="NCBIfam" id="NF045598">
    <property type="entry name" value="asr1405_asl0597"/>
    <property type="match status" value="1"/>
</dbReference>
<dbReference type="InterPro" id="IPR054637">
    <property type="entry name" value="Asr1405_Asl0597-like"/>
</dbReference>
<evidence type="ECO:0000313" key="1">
    <source>
        <dbReference type="EMBL" id="MBD2186015.1"/>
    </source>
</evidence>
<organism evidence="1 2">
    <name type="scientific">Aerosakkonema funiforme FACHB-1375</name>
    <dbReference type="NCBI Taxonomy" id="2949571"/>
    <lineage>
        <taxon>Bacteria</taxon>
        <taxon>Bacillati</taxon>
        <taxon>Cyanobacteriota</taxon>
        <taxon>Cyanophyceae</taxon>
        <taxon>Oscillatoriophycideae</taxon>
        <taxon>Aerosakkonematales</taxon>
        <taxon>Aerosakkonemataceae</taxon>
        <taxon>Aerosakkonema</taxon>
    </lineage>
</organism>
<gene>
    <name evidence="1" type="ORF">H6G03_33985</name>
</gene>
<protein>
    <submittedName>
        <fullName evidence="1">Uncharacterized protein</fullName>
    </submittedName>
</protein>
<proteinExistence type="predicted"/>